<gene>
    <name evidence="2" type="ORF">FNF28_06612</name>
</gene>
<feature type="region of interest" description="Disordered" evidence="1">
    <location>
        <begin position="87"/>
        <end position="106"/>
    </location>
</feature>
<feature type="region of interest" description="Disordered" evidence="1">
    <location>
        <begin position="265"/>
        <end position="308"/>
    </location>
</feature>
<feature type="region of interest" description="Disordered" evidence="1">
    <location>
        <begin position="26"/>
        <end position="77"/>
    </location>
</feature>
<comment type="caution">
    <text evidence="2">The sequence shown here is derived from an EMBL/GenBank/DDBJ whole genome shotgun (WGS) entry which is preliminary data.</text>
</comment>
<protein>
    <submittedName>
        <fullName evidence="2">Uncharacterized protein</fullName>
    </submittedName>
</protein>
<evidence type="ECO:0000256" key="1">
    <source>
        <dbReference type="SAM" id="MobiDB-lite"/>
    </source>
</evidence>
<dbReference type="Proteomes" id="UP000324907">
    <property type="component" value="Unassembled WGS sequence"/>
</dbReference>
<dbReference type="AlphaFoldDB" id="A0A5A8CVS0"/>
<accession>A0A5A8CVS0</accession>
<organism evidence="2 3">
    <name type="scientific">Cafeteria roenbergensis</name>
    <name type="common">Marine flagellate</name>
    <dbReference type="NCBI Taxonomy" id="33653"/>
    <lineage>
        <taxon>Eukaryota</taxon>
        <taxon>Sar</taxon>
        <taxon>Stramenopiles</taxon>
        <taxon>Bigyra</taxon>
        <taxon>Opalozoa</taxon>
        <taxon>Bicosoecida</taxon>
        <taxon>Cafeteriaceae</taxon>
        <taxon>Cafeteria</taxon>
    </lineage>
</organism>
<feature type="region of interest" description="Disordered" evidence="1">
    <location>
        <begin position="351"/>
        <end position="389"/>
    </location>
</feature>
<feature type="compositionally biased region" description="Low complexity" evidence="1">
    <location>
        <begin position="60"/>
        <end position="77"/>
    </location>
</feature>
<name>A0A5A8CVS0_CAFRO</name>
<sequence>MRSHLSESALTPMDVDADHLRMAAMSPKPRNALRPGTSPGKRHSAEADTLSRLAATVSLRRPATAASGAAGRRTPAAGFRMSRHLERDMPDRPATTGSAAVLRSGTLGGGGRMAVSAGRGLSGTGFGSSGRGFNSSFDAAATQATGRRQAGPWTSPANQTKLRTCLAVDNAQAPLLPNFDTRRRGVPRPKTTTLDYYHGVPMREFLGGVHDLGTSLAARAMEFRNIPAPEKEQVVAVRAAQEYHAISSKLTPEAHAEMLQAMAAPPKSVPTGALRRPTPAQATARGQIPGATGAGLRAGRDDPFRWGSTEATDAMQQGSALDGAAGSFTPMFGAGGSLGTTAAGATVLGPQITSDLRRTGPGATSPGSGRAAVTHERAQPASSVPRGTRGKLPLRKVFLEPTATAGLIAPVRSTKFTPY</sequence>
<evidence type="ECO:0000313" key="2">
    <source>
        <dbReference type="EMBL" id="KAA0156554.1"/>
    </source>
</evidence>
<proteinExistence type="predicted"/>
<evidence type="ECO:0000313" key="3">
    <source>
        <dbReference type="Proteomes" id="UP000324907"/>
    </source>
</evidence>
<reference evidence="2 3" key="1">
    <citation type="submission" date="2019-07" db="EMBL/GenBank/DDBJ databases">
        <title>Genomes of Cafeteria roenbergensis.</title>
        <authorList>
            <person name="Fischer M.G."/>
            <person name="Hackl T."/>
            <person name="Roman M."/>
        </authorList>
    </citation>
    <scope>NUCLEOTIDE SEQUENCE [LARGE SCALE GENOMIC DNA]</scope>
    <source>
        <strain evidence="2 3">RCC970-E3</strain>
    </source>
</reference>
<dbReference type="EMBL" id="VLTL01000173">
    <property type="protein sequence ID" value="KAA0156554.1"/>
    <property type="molecule type" value="Genomic_DNA"/>
</dbReference>